<comment type="caution">
    <text evidence="1">The sequence shown here is derived from an EMBL/GenBank/DDBJ whole genome shotgun (WGS) entry which is preliminary data.</text>
</comment>
<dbReference type="EMBL" id="BAAAWD010000016">
    <property type="protein sequence ID" value="GAA3027611.1"/>
    <property type="molecule type" value="Genomic_DNA"/>
</dbReference>
<gene>
    <name evidence="1" type="ORF">GCM10017559_62360</name>
</gene>
<evidence type="ECO:0000313" key="2">
    <source>
        <dbReference type="Proteomes" id="UP001499930"/>
    </source>
</evidence>
<sequence length="95" mass="10375">MIPPPSALRSCDDCSALILWTVTVHNRRMAVDSVPDEAGNQAVYRDGLAWRSRSLDGVDAPPKRPWESLHKPHVATCGEVRPAQGQAPAPKDPPR</sequence>
<name>A0ABP6L2A2_9ACTN</name>
<accession>A0ABP6L2A2</accession>
<reference evidence="2" key="1">
    <citation type="journal article" date="2019" name="Int. J. Syst. Evol. Microbiol.">
        <title>The Global Catalogue of Microorganisms (GCM) 10K type strain sequencing project: providing services to taxonomists for standard genome sequencing and annotation.</title>
        <authorList>
            <consortium name="The Broad Institute Genomics Platform"/>
            <consortium name="The Broad Institute Genome Sequencing Center for Infectious Disease"/>
            <person name="Wu L."/>
            <person name="Ma J."/>
        </authorList>
    </citation>
    <scope>NUCLEOTIDE SEQUENCE [LARGE SCALE GENOMIC DNA]</scope>
    <source>
        <strain evidence="2">JCM 3106</strain>
    </source>
</reference>
<proteinExistence type="predicted"/>
<organism evidence="1 2">
    <name type="scientific">Streptosporangium longisporum</name>
    <dbReference type="NCBI Taxonomy" id="46187"/>
    <lineage>
        <taxon>Bacteria</taxon>
        <taxon>Bacillati</taxon>
        <taxon>Actinomycetota</taxon>
        <taxon>Actinomycetes</taxon>
        <taxon>Streptosporangiales</taxon>
        <taxon>Streptosporangiaceae</taxon>
        <taxon>Streptosporangium</taxon>
    </lineage>
</organism>
<evidence type="ECO:0000313" key="1">
    <source>
        <dbReference type="EMBL" id="GAA3027611.1"/>
    </source>
</evidence>
<keyword evidence="2" id="KW-1185">Reference proteome</keyword>
<protein>
    <submittedName>
        <fullName evidence="1">Uncharacterized protein</fullName>
    </submittedName>
</protein>
<dbReference type="RefSeq" id="WP_344902124.1">
    <property type="nucleotide sequence ID" value="NZ_BAAAWD010000016.1"/>
</dbReference>
<dbReference type="Proteomes" id="UP001499930">
    <property type="component" value="Unassembled WGS sequence"/>
</dbReference>